<evidence type="ECO:0000313" key="3">
    <source>
        <dbReference type="Proteomes" id="UP000199403"/>
    </source>
</evidence>
<dbReference type="STRING" id="1416801.SAMN05192553_1111"/>
<keyword evidence="1" id="KW-1133">Transmembrane helix</keyword>
<evidence type="ECO:0000313" key="2">
    <source>
        <dbReference type="EMBL" id="SEJ74681.1"/>
    </source>
</evidence>
<dbReference type="RefSeq" id="WP_092178451.1">
    <property type="nucleotide sequence ID" value="NZ_FNZH01000011.1"/>
</dbReference>
<keyword evidence="1" id="KW-0472">Membrane</keyword>
<keyword evidence="3" id="KW-1185">Reference proteome</keyword>
<sequence>MKTVGLILGVLAALGMLLGFIPLLGWFNWLNIPFAIIGLIISAIGKSNEGMVLCGIAVLVGIIRLVLGGGIL</sequence>
<gene>
    <name evidence="2" type="ORF">SAMN05192553_1111</name>
</gene>
<keyword evidence="1" id="KW-0812">Transmembrane</keyword>
<reference evidence="3" key="1">
    <citation type="submission" date="2016-10" db="EMBL/GenBank/DDBJ databases">
        <authorList>
            <person name="Varghese N."/>
            <person name="Submissions S."/>
        </authorList>
    </citation>
    <scope>NUCLEOTIDE SEQUENCE [LARGE SCALE GENOMIC DNA]</scope>
    <source>
        <strain evidence="3">IBRC-M 10761</strain>
    </source>
</reference>
<proteinExistence type="predicted"/>
<feature type="transmembrane region" description="Helical" evidence="1">
    <location>
        <begin position="52"/>
        <end position="71"/>
    </location>
</feature>
<dbReference type="Proteomes" id="UP000199403">
    <property type="component" value="Unassembled WGS sequence"/>
</dbReference>
<organism evidence="2 3">
    <name type="scientific">Cyclobacterium xiamenense</name>
    <dbReference type="NCBI Taxonomy" id="1297121"/>
    <lineage>
        <taxon>Bacteria</taxon>
        <taxon>Pseudomonadati</taxon>
        <taxon>Bacteroidota</taxon>
        <taxon>Cytophagia</taxon>
        <taxon>Cytophagales</taxon>
        <taxon>Cyclobacteriaceae</taxon>
        <taxon>Cyclobacterium</taxon>
    </lineage>
</organism>
<name>A0A1H7BA97_9BACT</name>
<protein>
    <submittedName>
        <fullName evidence="2">Uncharacterized protein</fullName>
    </submittedName>
</protein>
<accession>A0A1H7BA97</accession>
<dbReference type="AlphaFoldDB" id="A0A1H7BA97"/>
<evidence type="ECO:0000256" key="1">
    <source>
        <dbReference type="SAM" id="Phobius"/>
    </source>
</evidence>
<dbReference type="EMBL" id="FNZH01000011">
    <property type="protein sequence ID" value="SEJ74681.1"/>
    <property type="molecule type" value="Genomic_DNA"/>
</dbReference>
<dbReference type="OrthoDB" id="964821at2"/>